<feature type="region of interest" description="Disordered" evidence="1">
    <location>
        <begin position="1"/>
        <end position="100"/>
    </location>
</feature>
<feature type="compositionally biased region" description="Basic and acidic residues" evidence="1">
    <location>
        <begin position="273"/>
        <end position="282"/>
    </location>
</feature>
<evidence type="ECO:0000256" key="1">
    <source>
        <dbReference type="SAM" id="MobiDB-lite"/>
    </source>
</evidence>
<keyword evidence="3" id="KW-1185">Reference proteome</keyword>
<protein>
    <submittedName>
        <fullName evidence="2">Uncharacterized protein</fullName>
    </submittedName>
</protein>
<reference evidence="2 3" key="1">
    <citation type="journal article" date="2024" name="Commun. Biol.">
        <title>Comparative genomic analysis of thermophilic fungi reveals convergent evolutionary adaptations and gene losses.</title>
        <authorList>
            <person name="Steindorff A.S."/>
            <person name="Aguilar-Pontes M.V."/>
            <person name="Robinson A.J."/>
            <person name="Andreopoulos B."/>
            <person name="LaButti K."/>
            <person name="Kuo A."/>
            <person name="Mondo S."/>
            <person name="Riley R."/>
            <person name="Otillar R."/>
            <person name="Haridas S."/>
            <person name="Lipzen A."/>
            <person name="Grimwood J."/>
            <person name="Schmutz J."/>
            <person name="Clum A."/>
            <person name="Reid I.D."/>
            <person name="Moisan M.C."/>
            <person name="Butler G."/>
            <person name="Nguyen T.T.M."/>
            <person name="Dewar K."/>
            <person name="Conant G."/>
            <person name="Drula E."/>
            <person name="Henrissat B."/>
            <person name="Hansel C."/>
            <person name="Singer S."/>
            <person name="Hutchinson M.I."/>
            <person name="de Vries R.P."/>
            <person name="Natvig D.O."/>
            <person name="Powell A.J."/>
            <person name="Tsang A."/>
            <person name="Grigoriev I.V."/>
        </authorList>
    </citation>
    <scope>NUCLEOTIDE SEQUENCE [LARGE SCALE GENOMIC DNA]</scope>
    <source>
        <strain evidence="2 3">ATCC 24622</strain>
    </source>
</reference>
<feature type="region of interest" description="Disordered" evidence="1">
    <location>
        <begin position="190"/>
        <end position="282"/>
    </location>
</feature>
<organism evidence="2 3">
    <name type="scientific">Phialemonium thermophilum</name>
    <dbReference type="NCBI Taxonomy" id="223376"/>
    <lineage>
        <taxon>Eukaryota</taxon>
        <taxon>Fungi</taxon>
        <taxon>Dikarya</taxon>
        <taxon>Ascomycota</taxon>
        <taxon>Pezizomycotina</taxon>
        <taxon>Sordariomycetes</taxon>
        <taxon>Sordariomycetidae</taxon>
        <taxon>Cephalothecales</taxon>
        <taxon>Cephalothecaceae</taxon>
        <taxon>Phialemonium</taxon>
    </lineage>
</organism>
<dbReference type="EMBL" id="JAZHXJ010003464">
    <property type="protein sequence ID" value="KAL1835148.1"/>
    <property type="molecule type" value="Genomic_DNA"/>
</dbReference>
<comment type="caution">
    <text evidence="2">The sequence shown here is derived from an EMBL/GenBank/DDBJ whole genome shotgun (WGS) entry which is preliminary data.</text>
</comment>
<feature type="compositionally biased region" description="Polar residues" evidence="1">
    <location>
        <begin position="1"/>
        <end position="10"/>
    </location>
</feature>
<feature type="compositionally biased region" description="Basic and acidic residues" evidence="1">
    <location>
        <begin position="61"/>
        <end position="82"/>
    </location>
</feature>
<sequence>MRTTTASASTREPHQQHQRKSNRRDAYGGSAHHHHHRPQLPGAPVGARGSRRRLQFLPRPLDARDLRLDPRPPRLPRLDLGRRRPPAVVAGPVGDRQRRDRQVDPVVLRHQPHRRAGAAVSLLLPALRVAGEARHRPAAAVPGLPAGPFPSRVRRPAAAPAGGGGGRPEDDGLQAAVAVVVPAGSVSAAGRRVRAGRRPPPLLGRRRPRRGGPARLDRQALLGAASIRRAHPRPGGGPTHPRADRGLPAAGEAGPHGHGARRGAPRRHPVLRRLRDGPRRRG</sequence>
<feature type="compositionally biased region" description="Basic residues" evidence="1">
    <location>
        <begin position="258"/>
        <end position="272"/>
    </location>
</feature>
<proteinExistence type="predicted"/>
<evidence type="ECO:0000313" key="2">
    <source>
        <dbReference type="EMBL" id="KAL1835148.1"/>
    </source>
</evidence>
<evidence type="ECO:0000313" key="3">
    <source>
        <dbReference type="Proteomes" id="UP001586593"/>
    </source>
</evidence>
<gene>
    <name evidence="2" type="ORF">VTK73DRAFT_6157</name>
</gene>
<accession>A0ABR3UZX4</accession>
<feature type="region of interest" description="Disordered" evidence="1">
    <location>
        <begin position="141"/>
        <end position="171"/>
    </location>
</feature>
<dbReference type="Proteomes" id="UP001586593">
    <property type="component" value="Unassembled WGS sequence"/>
</dbReference>
<name>A0ABR3UZX4_9PEZI</name>
<feature type="compositionally biased region" description="Low complexity" evidence="1">
    <location>
        <begin position="141"/>
        <end position="160"/>
    </location>
</feature>